<dbReference type="EMBL" id="JBHSDT010000008">
    <property type="protein sequence ID" value="MFC4404793.1"/>
    <property type="molecule type" value="Genomic_DNA"/>
</dbReference>
<dbReference type="PANTHER" id="PTHR37806">
    <property type="entry name" value="LMO0724 PROTEIN"/>
    <property type="match status" value="1"/>
</dbReference>
<keyword evidence="1" id="KW-1133">Transmembrane helix</keyword>
<protein>
    <submittedName>
        <fullName evidence="3">C39 family peptidase</fullName>
    </submittedName>
</protein>
<evidence type="ECO:0000259" key="2">
    <source>
        <dbReference type="Pfam" id="PF13529"/>
    </source>
</evidence>
<keyword evidence="1" id="KW-0472">Membrane</keyword>
<reference evidence="4" key="1">
    <citation type="journal article" date="2019" name="Int. J. Syst. Evol. Microbiol.">
        <title>The Global Catalogue of Microorganisms (GCM) 10K type strain sequencing project: providing services to taxonomists for standard genome sequencing and annotation.</title>
        <authorList>
            <consortium name="The Broad Institute Genomics Platform"/>
            <consortium name="The Broad Institute Genome Sequencing Center for Infectious Disease"/>
            <person name="Wu L."/>
            <person name="Ma J."/>
        </authorList>
    </citation>
    <scope>NUCLEOTIDE SEQUENCE [LARGE SCALE GENOMIC DNA]</scope>
    <source>
        <strain evidence="4">CCUG 37865</strain>
    </source>
</reference>
<name>A0ABV8X066_9BACI</name>
<organism evidence="3 4">
    <name type="scientific">Gracilibacillus xinjiangensis</name>
    <dbReference type="NCBI Taxonomy" id="1193282"/>
    <lineage>
        <taxon>Bacteria</taxon>
        <taxon>Bacillati</taxon>
        <taxon>Bacillota</taxon>
        <taxon>Bacilli</taxon>
        <taxon>Bacillales</taxon>
        <taxon>Bacillaceae</taxon>
        <taxon>Gracilibacillus</taxon>
    </lineage>
</organism>
<dbReference type="InterPro" id="IPR039564">
    <property type="entry name" value="Peptidase_C39-like"/>
</dbReference>
<evidence type="ECO:0000313" key="4">
    <source>
        <dbReference type="Proteomes" id="UP001595882"/>
    </source>
</evidence>
<dbReference type="Pfam" id="PF13529">
    <property type="entry name" value="Peptidase_C39_2"/>
    <property type="match status" value="1"/>
</dbReference>
<evidence type="ECO:0000256" key="1">
    <source>
        <dbReference type="SAM" id="Phobius"/>
    </source>
</evidence>
<sequence>MLITLFVLSITMFSFLFYYYKRSQKKIIQYMAFLYILLFGTVSFGIGGYLIYTIDLTWVHATGNGGPKALNTHSIVRNGLDSKIKPEVKLEAPIVHQFPELPRGCEITSLTMLFQYHNIDVNKMRLAKEIKRDKTPYVKKNGVVYFGDPNTGFVGNMYSFNQPGLGVYHQPLYELTMNYVGDKAVNLTGQDFQSVIRSVSNGEPVVTITNITYQPLSESEFETWQTPNGPVEITRKLHAVLVTGYDQQNVYFNDPYDGKQKKAPKQSFIAAWEQMGKQAISISL</sequence>
<feature type="domain" description="Peptidase C39-like" evidence="2">
    <location>
        <begin position="91"/>
        <end position="256"/>
    </location>
</feature>
<comment type="caution">
    <text evidence="3">The sequence shown here is derived from an EMBL/GenBank/DDBJ whole genome shotgun (WGS) entry which is preliminary data.</text>
</comment>
<dbReference type="Gene3D" id="3.90.70.10">
    <property type="entry name" value="Cysteine proteinases"/>
    <property type="match status" value="1"/>
</dbReference>
<evidence type="ECO:0000313" key="3">
    <source>
        <dbReference type="EMBL" id="MFC4404793.1"/>
    </source>
</evidence>
<keyword evidence="4" id="KW-1185">Reference proteome</keyword>
<feature type="transmembrane region" description="Helical" evidence="1">
    <location>
        <begin position="33"/>
        <end position="52"/>
    </location>
</feature>
<dbReference type="Proteomes" id="UP001595882">
    <property type="component" value="Unassembled WGS sequence"/>
</dbReference>
<dbReference type="RefSeq" id="WP_390253765.1">
    <property type="nucleotide sequence ID" value="NZ_JBHSDT010000008.1"/>
</dbReference>
<keyword evidence="1" id="KW-0812">Transmembrane</keyword>
<dbReference type="InterPro" id="IPR039563">
    <property type="entry name" value="Peptidase_C39_single_dom"/>
</dbReference>
<proteinExistence type="predicted"/>
<dbReference type="CDD" id="cd02549">
    <property type="entry name" value="Peptidase_C39A"/>
    <property type="match status" value="1"/>
</dbReference>
<dbReference type="PANTHER" id="PTHR37806:SF1">
    <property type="entry name" value="PEPTIDASE C39-LIKE DOMAIN-CONTAINING PROTEIN"/>
    <property type="match status" value="1"/>
</dbReference>
<accession>A0ABV8X066</accession>
<gene>
    <name evidence="3" type="ORF">ACFOY7_17115</name>
</gene>
<feature type="transmembrane region" description="Helical" evidence="1">
    <location>
        <begin position="6"/>
        <end position="21"/>
    </location>
</feature>